<protein>
    <recommendedName>
        <fullName evidence="5">Small secreted hydrophilic protein</fullName>
    </recommendedName>
</protein>
<name>A0ABZ2U607_9ACTN</name>
<reference evidence="3 4" key="1">
    <citation type="journal article" date="2023" name="Virus Evol.">
        <title>Computational host range prediction-The good, the bad, and the ugly.</title>
        <authorList>
            <person name="Howell A.A."/>
            <person name="Versoza C.J."/>
            <person name="Pfeifer S.P."/>
        </authorList>
    </citation>
    <scope>NUCLEOTIDE SEQUENCE [LARGE SCALE GENOMIC DNA]</scope>
    <source>
        <strain evidence="3 4">1610/1b</strain>
    </source>
</reference>
<keyword evidence="2" id="KW-0812">Transmembrane</keyword>
<evidence type="ECO:0000313" key="3">
    <source>
        <dbReference type="EMBL" id="WYY08821.1"/>
    </source>
</evidence>
<feature type="compositionally biased region" description="Acidic residues" evidence="1">
    <location>
        <begin position="100"/>
        <end position="129"/>
    </location>
</feature>
<dbReference type="EMBL" id="CP136137">
    <property type="protein sequence ID" value="WYY08821.1"/>
    <property type="molecule type" value="Genomic_DNA"/>
</dbReference>
<proteinExistence type="predicted"/>
<keyword evidence="2" id="KW-0472">Membrane</keyword>
<evidence type="ECO:0000256" key="1">
    <source>
        <dbReference type="SAM" id="MobiDB-lite"/>
    </source>
</evidence>
<accession>A0ABZ2U607</accession>
<feature type="region of interest" description="Disordered" evidence="1">
    <location>
        <begin position="41"/>
        <end position="129"/>
    </location>
</feature>
<gene>
    <name evidence="3" type="ORF">RVF87_07125</name>
</gene>
<feature type="transmembrane region" description="Helical" evidence="2">
    <location>
        <begin position="7"/>
        <end position="30"/>
    </location>
</feature>
<evidence type="ECO:0000313" key="4">
    <source>
        <dbReference type="Proteomes" id="UP001479933"/>
    </source>
</evidence>
<keyword evidence="2" id="KW-1133">Transmembrane helix</keyword>
<dbReference type="Proteomes" id="UP001479933">
    <property type="component" value="Chromosome"/>
</dbReference>
<organism evidence="3 4">
    <name type="scientific">Gordonia hydrophobica</name>
    <dbReference type="NCBI Taxonomy" id="40516"/>
    <lineage>
        <taxon>Bacteria</taxon>
        <taxon>Bacillati</taxon>
        <taxon>Actinomycetota</taxon>
        <taxon>Actinomycetes</taxon>
        <taxon>Mycobacteriales</taxon>
        <taxon>Gordoniaceae</taxon>
        <taxon>Gordonia</taxon>
    </lineage>
</organism>
<keyword evidence="4" id="KW-1185">Reference proteome</keyword>
<evidence type="ECO:0008006" key="5">
    <source>
        <dbReference type="Google" id="ProtNLM"/>
    </source>
</evidence>
<evidence type="ECO:0000256" key="2">
    <source>
        <dbReference type="SAM" id="Phobius"/>
    </source>
</evidence>
<dbReference type="RefSeq" id="WP_066169683.1">
    <property type="nucleotide sequence ID" value="NZ_CP136137.1"/>
</dbReference>
<sequence>MRIRTHGATLIGIAVLGILVGAIGAGYLLLRSPEPVQAPPAYVKIGESMTSDPDGSSNDPSSSRPPRTAPQKPSTTTDQRSRVEVVPPPAPVEQLPNGGDYDDDDDDDYDDDDDDDDDYDDDGDDDGDD</sequence>
<feature type="compositionally biased region" description="Low complexity" evidence="1">
    <location>
        <begin position="51"/>
        <end position="66"/>
    </location>
</feature>